<reference evidence="4 5" key="1">
    <citation type="submission" date="2017-09" db="EMBL/GenBank/DDBJ databases">
        <title>WGS assembly of Aquilegia coerulea Goldsmith.</title>
        <authorList>
            <person name="Hodges S."/>
            <person name="Kramer E."/>
            <person name="Nordborg M."/>
            <person name="Tomkins J."/>
            <person name="Borevitz J."/>
            <person name="Derieg N."/>
            <person name="Yan J."/>
            <person name="Mihaltcheva S."/>
            <person name="Hayes R.D."/>
            <person name="Rokhsar D."/>
        </authorList>
    </citation>
    <scope>NUCLEOTIDE SEQUENCE [LARGE SCALE GENOMIC DNA]</scope>
    <source>
        <strain evidence="5">cv. Goldsmith</strain>
    </source>
</reference>
<dbReference type="FunCoup" id="A0A2G5CCC9">
    <property type="interactions" value="3633"/>
</dbReference>
<evidence type="ECO:0000259" key="3">
    <source>
        <dbReference type="PROSITE" id="PS50102"/>
    </source>
</evidence>
<dbReference type="SUPFAM" id="SSF54928">
    <property type="entry name" value="RNA-binding domain, RBD"/>
    <property type="match status" value="1"/>
</dbReference>
<gene>
    <name evidence="4" type="ORF">AQUCO_06500028v1</name>
</gene>
<dbReference type="PANTHER" id="PTHR13237:SF9">
    <property type="entry name" value="NEUROGUIDIN"/>
    <property type="match status" value="1"/>
</dbReference>
<feature type="region of interest" description="Disordered" evidence="2">
    <location>
        <begin position="14"/>
        <end position="59"/>
    </location>
</feature>
<feature type="compositionally biased region" description="Basic residues" evidence="2">
    <location>
        <begin position="495"/>
        <end position="507"/>
    </location>
</feature>
<proteinExistence type="predicted"/>
<dbReference type="GO" id="GO:0000462">
    <property type="term" value="P:maturation of SSU-rRNA from tricistronic rRNA transcript (SSU-rRNA, 5.8S rRNA, LSU-rRNA)"/>
    <property type="evidence" value="ECO:0007669"/>
    <property type="project" value="TreeGrafter"/>
</dbReference>
<accession>A0A2G5CCC9</accession>
<keyword evidence="5" id="KW-1185">Reference proteome</keyword>
<dbReference type="OrthoDB" id="203440at2759"/>
<dbReference type="InterPro" id="IPR035979">
    <property type="entry name" value="RBD_domain_sf"/>
</dbReference>
<dbReference type="SMART" id="SM00360">
    <property type="entry name" value="RRM"/>
    <property type="match status" value="1"/>
</dbReference>
<organism evidence="4 5">
    <name type="scientific">Aquilegia coerulea</name>
    <name type="common">Rocky mountain columbine</name>
    <dbReference type="NCBI Taxonomy" id="218851"/>
    <lineage>
        <taxon>Eukaryota</taxon>
        <taxon>Viridiplantae</taxon>
        <taxon>Streptophyta</taxon>
        <taxon>Embryophyta</taxon>
        <taxon>Tracheophyta</taxon>
        <taxon>Spermatophyta</taxon>
        <taxon>Magnoliopsida</taxon>
        <taxon>Ranunculales</taxon>
        <taxon>Ranunculaceae</taxon>
        <taxon>Thalictroideae</taxon>
        <taxon>Aquilegia</taxon>
    </lineage>
</organism>
<dbReference type="Pfam" id="PF04000">
    <property type="entry name" value="Sas10_Utp3"/>
    <property type="match status" value="1"/>
</dbReference>
<dbReference type="Pfam" id="PF00076">
    <property type="entry name" value="RRM_1"/>
    <property type="match status" value="1"/>
</dbReference>
<dbReference type="Proteomes" id="UP000230069">
    <property type="component" value="Unassembled WGS sequence"/>
</dbReference>
<dbReference type="GO" id="GO:0032040">
    <property type="term" value="C:small-subunit processome"/>
    <property type="evidence" value="ECO:0007669"/>
    <property type="project" value="TreeGrafter"/>
</dbReference>
<name>A0A2G5CCC9_AQUCA</name>
<sequence>MSSALDMSLEDLIKNNKKTGGGGGGGSRGGGRGSSGPGPNRRFNNRGANRTTPYSLGKPVQAPETAWQHDMFTDPVALAAAAAAFPGQVTGRGSAIETGTKLYISNLDYGVSNEDIKELFSEVGDLKRYSIHYDRSGRSKGTAEVVFSRRSDAAAAVKRYNNVQLVGKPMKIEVDGTNIVTPAVIPIATNGIFANPNGVLRGDAPQLAVVLKEMKEVLDTVRSKVQILTSKVKEDNYPTTDGISYLEAKHLMLLNYCQSVVYYVLRKAKGLSVEGHPVVQSLVEIRLFLEKVRPIDKKLHYQIDKLLKIAKSSEEKVLDVEKKPKISQNAKDDARNYRPNPDNMISMSINDPMNADNLYRPPKFAPTTVDDDKMSKQEKMALRKDKLLDRKAKQNPFMKDFMDDLEGRPEEIVESVGAASKELTRYLSKRKEMERQEEEHFIRAPLSKVEKRREKHLKKSRNGLMGLTDGFEDEVRAFGFGDDDSKAGFNNCNSKGKKFNKHNKRKR</sequence>
<dbReference type="CDD" id="cd12680">
    <property type="entry name" value="RRM_THOC4"/>
    <property type="match status" value="1"/>
</dbReference>
<protein>
    <recommendedName>
        <fullName evidence="3">RRM domain-containing protein</fullName>
    </recommendedName>
</protein>
<feature type="compositionally biased region" description="Gly residues" evidence="2">
    <location>
        <begin position="19"/>
        <end position="36"/>
    </location>
</feature>
<dbReference type="Gene3D" id="3.30.70.330">
    <property type="match status" value="1"/>
</dbReference>
<evidence type="ECO:0000256" key="2">
    <source>
        <dbReference type="SAM" id="MobiDB-lite"/>
    </source>
</evidence>
<evidence type="ECO:0000313" key="5">
    <source>
        <dbReference type="Proteomes" id="UP000230069"/>
    </source>
</evidence>
<evidence type="ECO:0000313" key="4">
    <source>
        <dbReference type="EMBL" id="PIA28906.1"/>
    </source>
</evidence>
<feature type="region of interest" description="Disordered" evidence="2">
    <location>
        <begin position="320"/>
        <end position="341"/>
    </location>
</feature>
<dbReference type="InParanoid" id="A0A2G5CCC9"/>
<dbReference type="AlphaFoldDB" id="A0A2G5CCC9"/>
<dbReference type="InterPro" id="IPR007146">
    <property type="entry name" value="Sas10/Utp3/C1D"/>
</dbReference>
<keyword evidence="1" id="KW-0694">RNA-binding</keyword>
<dbReference type="InterPro" id="IPR012677">
    <property type="entry name" value="Nucleotide-bd_a/b_plait_sf"/>
</dbReference>
<dbReference type="PROSITE" id="PS50102">
    <property type="entry name" value="RRM"/>
    <property type="match status" value="1"/>
</dbReference>
<dbReference type="STRING" id="218851.A0A2G5CCC9"/>
<evidence type="ECO:0000256" key="1">
    <source>
        <dbReference type="PROSITE-ProRule" id="PRU00176"/>
    </source>
</evidence>
<feature type="region of interest" description="Disordered" evidence="2">
    <location>
        <begin position="481"/>
        <end position="507"/>
    </location>
</feature>
<dbReference type="GO" id="GO:0003723">
    <property type="term" value="F:RNA binding"/>
    <property type="evidence" value="ECO:0007669"/>
    <property type="project" value="UniProtKB-UniRule"/>
</dbReference>
<feature type="compositionally biased region" description="Basic and acidic residues" evidence="2">
    <location>
        <begin position="320"/>
        <end position="336"/>
    </location>
</feature>
<feature type="domain" description="RRM" evidence="3">
    <location>
        <begin position="100"/>
        <end position="177"/>
    </location>
</feature>
<dbReference type="PANTHER" id="PTHR13237">
    <property type="entry name" value="SOMETHING ABOUT SILENCING PROTEIN 10-RELATED"/>
    <property type="match status" value="1"/>
</dbReference>
<dbReference type="EMBL" id="KZ305082">
    <property type="protein sequence ID" value="PIA28906.1"/>
    <property type="molecule type" value="Genomic_DNA"/>
</dbReference>
<dbReference type="InterPro" id="IPR000504">
    <property type="entry name" value="RRM_dom"/>
</dbReference>